<dbReference type="Proteomes" id="UP000593626">
    <property type="component" value="Chromosome"/>
</dbReference>
<dbReference type="SUPFAM" id="SSF56112">
    <property type="entry name" value="Protein kinase-like (PK-like)"/>
    <property type="match status" value="1"/>
</dbReference>
<accession>A0A7S8C9A0</accession>
<evidence type="ECO:0000313" key="2">
    <source>
        <dbReference type="Proteomes" id="UP000593626"/>
    </source>
</evidence>
<keyword evidence="1" id="KW-0808">Transferase</keyword>
<dbReference type="RefSeq" id="WP_239673153.1">
    <property type="nucleotide sequence ID" value="NZ_CP049742.1"/>
</dbReference>
<evidence type="ECO:0000313" key="1">
    <source>
        <dbReference type="EMBL" id="QPC45641.1"/>
    </source>
</evidence>
<protein>
    <submittedName>
        <fullName evidence="1">Serine/threonine protein kinase</fullName>
    </submittedName>
</protein>
<dbReference type="GO" id="GO:0004674">
    <property type="term" value="F:protein serine/threonine kinase activity"/>
    <property type="evidence" value="ECO:0007669"/>
    <property type="project" value="UniProtKB-KW"/>
</dbReference>
<dbReference type="KEGG" id="mcui:G8O30_00970"/>
<dbReference type="InterPro" id="IPR011009">
    <property type="entry name" value="Kinase-like_dom_sf"/>
</dbReference>
<gene>
    <name evidence="1" type="ORF">G8O30_00970</name>
</gene>
<dbReference type="AlphaFoldDB" id="A0A7S8C9A0"/>
<proteinExistence type="predicted"/>
<keyword evidence="2" id="KW-1185">Reference proteome</keyword>
<organism evidence="1 2">
    <name type="scientific">Mangrovibacillus cuniculi</name>
    <dbReference type="NCBI Taxonomy" id="2593652"/>
    <lineage>
        <taxon>Bacteria</taxon>
        <taxon>Bacillati</taxon>
        <taxon>Bacillota</taxon>
        <taxon>Bacilli</taxon>
        <taxon>Bacillales</taxon>
        <taxon>Bacillaceae</taxon>
        <taxon>Mangrovibacillus</taxon>
    </lineage>
</organism>
<sequence>METLWEQAAESLAKVKVNSNVNNEPVTISEVPSTLNCVGLGTDAAVFQHKEVPNYVYKLFADEKKHKVEIEKEVYEKLGPSEYFPTFYAAMDHCLVLSHEEGKTLYDCIVEGIHIPEQVVLDVERAREHVRQRGLNPRDIHLKNIILQNGRGKIIDVSEYVKPGNDFRWEHLKKGYEEYYHFFDGKPVPLWIVETVRKAYNQWNKHFS</sequence>
<keyword evidence="1" id="KW-0723">Serine/threonine-protein kinase</keyword>
<reference evidence="1 2" key="1">
    <citation type="submission" date="2019-07" db="EMBL/GenBank/DDBJ databases">
        <title>Genome sequence of 2 isolates from Red Sea Mangroves.</title>
        <authorList>
            <person name="Sefrji F."/>
            <person name="Michoud G."/>
            <person name="Merlino G."/>
            <person name="Daffonchio D."/>
        </authorList>
    </citation>
    <scope>NUCLEOTIDE SEQUENCE [LARGE SCALE GENOMIC DNA]</scope>
    <source>
        <strain evidence="1 2">R1DC41</strain>
    </source>
</reference>
<dbReference type="EMBL" id="CP049742">
    <property type="protein sequence ID" value="QPC45641.1"/>
    <property type="molecule type" value="Genomic_DNA"/>
</dbReference>
<name>A0A7S8C9A0_9BACI</name>
<keyword evidence="1" id="KW-0418">Kinase</keyword>